<evidence type="ECO:0000313" key="8">
    <source>
        <dbReference type="EMBL" id="TPG48426.1"/>
    </source>
</evidence>
<evidence type="ECO:0000256" key="5">
    <source>
        <dbReference type="ARBA" id="ARBA00022967"/>
    </source>
</evidence>
<dbReference type="GO" id="GO:0017004">
    <property type="term" value="P:cytochrome complex assembly"/>
    <property type="evidence" value="ECO:0007669"/>
    <property type="project" value="UniProtKB-KW"/>
</dbReference>
<dbReference type="EMBL" id="RCZP01000032">
    <property type="protein sequence ID" value="TPG48426.1"/>
    <property type="molecule type" value="Genomic_DNA"/>
</dbReference>
<organism evidence="8 9">
    <name type="scientific">Muricoccus nepalensis</name>
    <dbReference type="NCBI Taxonomy" id="1854500"/>
    <lineage>
        <taxon>Bacteria</taxon>
        <taxon>Pseudomonadati</taxon>
        <taxon>Pseudomonadota</taxon>
        <taxon>Alphaproteobacteria</taxon>
        <taxon>Acetobacterales</taxon>
        <taxon>Roseomonadaceae</taxon>
        <taxon>Muricoccus</taxon>
    </lineage>
</organism>
<keyword evidence="2" id="KW-0547">Nucleotide-binding</keyword>
<dbReference type="PANTHER" id="PTHR43499:SF1">
    <property type="entry name" value="ABC TRANSPORTER I FAMILY MEMBER 1"/>
    <property type="match status" value="1"/>
</dbReference>
<comment type="caution">
    <text evidence="8">The sequence shown here is derived from an EMBL/GenBank/DDBJ whole genome shotgun (WGS) entry which is preliminary data.</text>
</comment>
<dbReference type="NCBIfam" id="NF010061">
    <property type="entry name" value="PRK13538.1"/>
    <property type="match status" value="1"/>
</dbReference>
<keyword evidence="5" id="KW-1278">Translocase</keyword>
<dbReference type="SMART" id="SM00382">
    <property type="entry name" value="AAA"/>
    <property type="match status" value="1"/>
</dbReference>
<proteinExistence type="predicted"/>
<evidence type="ECO:0000256" key="1">
    <source>
        <dbReference type="ARBA" id="ARBA00022448"/>
    </source>
</evidence>
<feature type="domain" description="ABC transporter" evidence="7">
    <location>
        <begin position="30"/>
        <end position="224"/>
    </location>
</feature>
<dbReference type="GO" id="GO:0005524">
    <property type="term" value="F:ATP binding"/>
    <property type="evidence" value="ECO:0007669"/>
    <property type="project" value="UniProtKB-KW"/>
</dbReference>
<sequence length="224" mass="23166">MLEFRGCLKHGKGFRSRGGTVFRGDPGGVLAAEDLAARRGGRVVFAGLSLRAAPGEALLLLGPNGAGKSTLLRVIAGLLRPAAGRLAWEGEDIAADAAAHGARTRYLGHQDAIKPALTPAEDLAFWARLRGGEPAAALEALGLSALAGLPCRTLSAGQRRRLALARLVLGDAPLWLLDEPTLGLDTASVARLGTLLAAHRARGGIVLAATHLPLPLPGARDFQL</sequence>
<evidence type="ECO:0000313" key="9">
    <source>
        <dbReference type="Proteomes" id="UP000317078"/>
    </source>
</evidence>
<dbReference type="InterPro" id="IPR027417">
    <property type="entry name" value="P-loop_NTPase"/>
</dbReference>
<dbReference type="GO" id="GO:0022857">
    <property type="term" value="F:transmembrane transporter activity"/>
    <property type="evidence" value="ECO:0007669"/>
    <property type="project" value="InterPro"/>
</dbReference>
<evidence type="ECO:0000256" key="6">
    <source>
        <dbReference type="ARBA" id="ARBA00023136"/>
    </source>
</evidence>
<keyword evidence="9" id="KW-1185">Reference proteome</keyword>
<gene>
    <name evidence="8" type="primary">ccmA</name>
    <name evidence="8" type="ORF">EAH89_22585</name>
</gene>
<dbReference type="GO" id="GO:0016887">
    <property type="term" value="F:ATP hydrolysis activity"/>
    <property type="evidence" value="ECO:0007669"/>
    <property type="project" value="InterPro"/>
</dbReference>
<dbReference type="InterPro" id="IPR003439">
    <property type="entry name" value="ABC_transporter-like_ATP-bd"/>
</dbReference>
<dbReference type="OrthoDB" id="9800654at2"/>
<protein>
    <submittedName>
        <fullName evidence="8">Heme ABC exporter ATP-binding protein CcmA</fullName>
    </submittedName>
</protein>
<keyword evidence="3" id="KW-0201">Cytochrome c-type biogenesis</keyword>
<dbReference type="InterPro" id="IPR005895">
    <property type="entry name" value="ABC_transptr_haem_export_CcmA"/>
</dbReference>
<dbReference type="NCBIfam" id="TIGR01189">
    <property type="entry name" value="ccmA"/>
    <property type="match status" value="1"/>
</dbReference>
<evidence type="ECO:0000256" key="3">
    <source>
        <dbReference type="ARBA" id="ARBA00022748"/>
    </source>
</evidence>
<reference evidence="8 9" key="1">
    <citation type="journal article" date="2019" name="Environ. Microbiol.">
        <title>Species interactions and distinct microbial communities in high Arctic permafrost affected cryosols are associated with the CH4 and CO2 gas fluxes.</title>
        <authorList>
            <person name="Altshuler I."/>
            <person name="Hamel J."/>
            <person name="Turney S."/>
            <person name="Magnuson E."/>
            <person name="Levesque R."/>
            <person name="Greer C."/>
            <person name="Whyte L.G."/>
        </authorList>
    </citation>
    <scope>NUCLEOTIDE SEQUENCE [LARGE SCALE GENOMIC DNA]</scope>
    <source>
        <strain evidence="8 9">S9.3B</strain>
    </source>
</reference>
<dbReference type="SUPFAM" id="SSF52540">
    <property type="entry name" value="P-loop containing nucleoside triphosphate hydrolases"/>
    <property type="match status" value="1"/>
</dbReference>
<name>A0A502FGK7_9PROT</name>
<dbReference type="PANTHER" id="PTHR43499">
    <property type="entry name" value="ABC TRANSPORTER I FAMILY MEMBER 1"/>
    <property type="match status" value="1"/>
</dbReference>
<keyword evidence="1" id="KW-0813">Transport</keyword>
<accession>A0A502FGK7</accession>
<dbReference type="InterPro" id="IPR003593">
    <property type="entry name" value="AAA+_ATPase"/>
</dbReference>
<dbReference type="Gene3D" id="3.40.50.300">
    <property type="entry name" value="P-loop containing nucleotide triphosphate hydrolases"/>
    <property type="match status" value="1"/>
</dbReference>
<dbReference type="Pfam" id="PF00005">
    <property type="entry name" value="ABC_tran"/>
    <property type="match status" value="1"/>
</dbReference>
<dbReference type="AlphaFoldDB" id="A0A502FGK7"/>
<dbReference type="InterPro" id="IPR017871">
    <property type="entry name" value="ABC_transporter-like_CS"/>
</dbReference>
<dbReference type="Proteomes" id="UP000317078">
    <property type="component" value="Unassembled WGS sequence"/>
</dbReference>
<evidence type="ECO:0000259" key="7">
    <source>
        <dbReference type="PROSITE" id="PS50893"/>
    </source>
</evidence>
<evidence type="ECO:0000256" key="4">
    <source>
        <dbReference type="ARBA" id="ARBA00022840"/>
    </source>
</evidence>
<evidence type="ECO:0000256" key="2">
    <source>
        <dbReference type="ARBA" id="ARBA00022741"/>
    </source>
</evidence>
<dbReference type="PROSITE" id="PS00211">
    <property type="entry name" value="ABC_TRANSPORTER_1"/>
    <property type="match status" value="1"/>
</dbReference>
<dbReference type="PROSITE" id="PS50893">
    <property type="entry name" value="ABC_TRANSPORTER_2"/>
    <property type="match status" value="1"/>
</dbReference>
<keyword evidence="6" id="KW-0472">Membrane</keyword>
<keyword evidence="4 8" id="KW-0067">ATP-binding</keyword>